<proteinExistence type="predicted"/>
<organism evidence="4 5">
    <name type="scientific">Thanatephorus cucumeris (strain AG1-IB / isolate 7/3/14)</name>
    <name type="common">Lettuce bottom rot fungus</name>
    <name type="synonym">Rhizoctonia solani</name>
    <dbReference type="NCBI Taxonomy" id="1108050"/>
    <lineage>
        <taxon>Eukaryota</taxon>
        <taxon>Fungi</taxon>
        <taxon>Dikarya</taxon>
        <taxon>Basidiomycota</taxon>
        <taxon>Agaricomycotina</taxon>
        <taxon>Agaricomycetes</taxon>
        <taxon>Cantharellales</taxon>
        <taxon>Ceratobasidiaceae</taxon>
        <taxon>Rhizoctonia</taxon>
        <taxon>Rhizoctonia solani AG-1</taxon>
    </lineage>
</organism>
<feature type="repeat" description="WD" evidence="3">
    <location>
        <begin position="918"/>
        <end position="953"/>
    </location>
</feature>
<dbReference type="SUPFAM" id="SSF50998">
    <property type="entry name" value="Quinoprotein alcohol dehydrogenase-like"/>
    <property type="match status" value="1"/>
</dbReference>
<dbReference type="Pfam" id="PF00400">
    <property type="entry name" value="WD40"/>
    <property type="match status" value="12"/>
</dbReference>
<dbReference type="SUPFAM" id="SSF50978">
    <property type="entry name" value="WD40 repeat-like"/>
    <property type="match status" value="2"/>
</dbReference>
<dbReference type="AlphaFoldDB" id="A0A0B7FVA6"/>
<dbReference type="EMBL" id="LN679534">
    <property type="protein sequence ID" value="CEL60168.1"/>
    <property type="molecule type" value="Genomic_DNA"/>
</dbReference>
<feature type="repeat" description="WD" evidence="3">
    <location>
        <begin position="829"/>
        <end position="870"/>
    </location>
</feature>
<gene>
    <name evidence="4" type="ORF">RSOLAG1IB_12313</name>
</gene>
<keyword evidence="1 3" id="KW-0853">WD repeat</keyword>
<evidence type="ECO:0000256" key="2">
    <source>
        <dbReference type="ARBA" id="ARBA00022737"/>
    </source>
</evidence>
<dbReference type="SMART" id="SM00320">
    <property type="entry name" value="WD40"/>
    <property type="match status" value="13"/>
</dbReference>
<dbReference type="PRINTS" id="PR00320">
    <property type="entry name" value="GPROTEINBRPT"/>
</dbReference>
<dbReference type="PROSITE" id="PS50294">
    <property type="entry name" value="WD_REPEATS_REGION"/>
    <property type="match status" value="10"/>
</dbReference>
<feature type="repeat" description="WD" evidence="3">
    <location>
        <begin position="667"/>
        <end position="701"/>
    </location>
</feature>
<evidence type="ECO:0000256" key="3">
    <source>
        <dbReference type="PROSITE-ProRule" id="PRU00221"/>
    </source>
</evidence>
<feature type="repeat" description="WD" evidence="3">
    <location>
        <begin position="703"/>
        <end position="744"/>
    </location>
</feature>
<dbReference type="OrthoDB" id="538223at2759"/>
<feature type="repeat" description="WD" evidence="3">
    <location>
        <begin position="875"/>
        <end position="916"/>
    </location>
</feature>
<sequence>MRDELKTITLNDKQWQKIIGRCGGLFIYAFTTCRYIQQAHAMGTLNDAMNVIMSSSSTSMEQGDDKAIDELYTTILDAAFNKLEANQASKRKMKDVLETIICAMEPMTLRALASVVGLDGSEQVDKLLMPLRSVVNVAKETGLVTTLHASFPDFMLSSNRSVDFYCQPQRRHATMAEACLRLIDGAPSSFNICALPSSYLLDSEVEDLDMRVSKSIPVDLIYACRHWSAHLDRGEYRIELVEPVGRFFSSRLLLWMEIINLTKHMRHGTSIIQTAENWCSEKSAPAELTRLARDASQFVSVYANHPVSQSTPHIYVSMLPFWPRSRPVSASYIPKTSGLVQAAGTAIDRRQLVLIATWKVSAYGIRSFGLSADGTRLAAPTGNSIGVYSTTTGESVLSLTDERTRGVWYVSMSPDSTRVAFVGTDRIAYLWDIANEGKVSQLPPDGTSGVSSIAFSPDGSHVACGTASGDIYMRELQQQVSSTVLLRGHTSYVLSVAFSPDSSHLASGSTDKAVRVWEVRTGQPAGEAFEGHTGFVQSVSYSHDGSRLASASDDRTIQVWSPQTGQTVLGPLTGHSGDILSMTFSPNSTLIASASRDKTIRVYDARTGQTVLGPLEGHTDEVKCVRFSSDSTRLYSCSDDGTVRVWNMQDLDSSNPPFSGPLALKSIYSIRYSPSGARAVSGSSDGSVHVWDVRTGALVLGPLSGHDQYVVFVDYSPSDQYIVSGSIDGTLRIWDASTGKDIHGPMDAHIGLVRCVRFSPDSLVVVSGSVDRTVQLWNVATGQHVMKLLEGDDWILSVGFSPDGHKVVCGSRKMHVVDRYTGNAVIEPITGHRSGIRSVEFSPDGKRLVSGSSDKTVRIWDAQTGKQLVVCGHNHASHSDDVNSVGFSPNGLFVVSGSGDRTVCVWDAQNGNLILGPLRGHTNDVNCVEFSPDGSHIVSCSDDATIRFWDATSCARAIQANTSTSAAAKASHTPSPNSDSTHDSWLVDDDGWAVDSHNRRLVWVPSDLRDSLLLPPNFLTIPTSGYYELGFEGANVGEKWADCYGP</sequence>
<dbReference type="InterPro" id="IPR001680">
    <property type="entry name" value="WD40_rpt"/>
</dbReference>
<dbReference type="InterPro" id="IPR019775">
    <property type="entry name" value="WD40_repeat_CS"/>
</dbReference>
<dbReference type="InterPro" id="IPR011047">
    <property type="entry name" value="Quinoprotein_ADH-like_sf"/>
</dbReference>
<feature type="repeat" description="WD" evidence="3">
    <location>
        <begin position="486"/>
        <end position="527"/>
    </location>
</feature>
<reference evidence="4 5" key="1">
    <citation type="submission" date="2014-11" db="EMBL/GenBank/DDBJ databases">
        <authorList>
            <person name="Wibberg Daniel"/>
        </authorList>
    </citation>
    <scope>NUCLEOTIDE SEQUENCE [LARGE SCALE GENOMIC DNA]</scope>
    <source>
        <strain evidence="4">Rhizoctonia solani AG1-IB 7/3/14</strain>
    </source>
</reference>
<dbReference type="Gene3D" id="2.130.10.10">
    <property type="entry name" value="YVTN repeat-like/Quinoprotein amine dehydrogenase"/>
    <property type="match status" value="6"/>
</dbReference>
<dbReference type="Proteomes" id="UP000059188">
    <property type="component" value="Unassembled WGS sequence"/>
</dbReference>
<dbReference type="InterPro" id="IPR053299">
    <property type="entry name" value="ASTRA_WD_repeat"/>
</dbReference>
<dbReference type="PANTHER" id="PTHR44156">
    <property type="entry name" value="SUPERNUMERARY LIMBS, ISOFORM B-RELATED"/>
    <property type="match status" value="1"/>
</dbReference>
<keyword evidence="5" id="KW-1185">Reference proteome</keyword>
<dbReference type="PROSITE" id="PS50082">
    <property type="entry name" value="WD_REPEATS_2"/>
    <property type="match status" value="10"/>
</dbReference>
<dbReference type="InterPro" id="IPR015943">
    <property type="entry name" value="WD40/YVTN_repeat-like_dom_sf"/>
</dbReference>
<evidence type="ECO:0000256" key="1">
    <source>
        <dbReference type="ARBA" id="ARBA00022574"/>
    </source>
</evidence>
<name>A0A0B7FVA6_THACB</name>
<accession>A0A0B7FVA6</accession>
<dbReference type="InterPro" id="IPR036322">
    <property type="entry name" value="WD40_repeat_dom_sf"/>
</dbReference>
<feature type="repeat" description="WD" evidence="3">
    <location>
        <begin position="529"/>
        <end position="570"/>
    </location>
</feature>
<evidence type="ECO:0000313" key="4">
    <source>
        <dbReference type="EMBL" id="CEL60168.1"/>
    </source>
</evidence>
<protein>
    <submittedName>
        <fullName evidence="4">Putative WD repeat-containing protein alr3466</fullName>
    </submittedName>
</protein>
<dbReference type="PROSITE" id="PS00678">
    <property type="entry name" value="WD_REPEATS_1"/>
    <property type="match status" value="8"/>
</dbReference>
<keyword evidence="2" id="KW-0677">Repeat</keyword>
<dbReference type="CDD" id="cd00200">
    <property type="entry name" value="WD40"/>
    <property type="match status" value="2"/>
</dbReference>
<feature type="repeat" description="WD" evidence="3">
    <location>
        <begin position="615"/>
        <end position="656"/>
    </location>
</feature>
<feature type="repeat" description="WD" evidence="3">
    <location>
        <begin position="746"/>
        <end position="787"/>
    </location>
</feature>
<dbReference type="STRING" id="1108050.A0A0B7FVA6"/>
<dbReference type="InterPro" id="IPR020472">
    <property type="entry name" value="WD40_PAC1"/>
</dbReference>
<feature type="repeat" description="WD" evidence="3">
    <location>
        <begin position="572"/>
        <end position="613"/>
    </location>
</feature>
<evidence type="ECO:0000313" key="5">
    <source>
        <dbReference type="Proteomes" id="UP000059188"/>
    </source>
</evidence>